<keyword evidence="6" id="KW-0479">Metal-binding</keyword>
<feature type="domain" description="Nucleoside diphosphate kinase-like" evidence="15">
    <location>
        <begin position="7"/>
        <end position="144"/>
    </location>
</feature>
<evidence type="ECO:0000256" key="6">
    <source>
        <dbReference type="ARBA" id="ARBA00022723"/>
    </source>
</evidence>
<dbReference type="PRINTS" id="PR01243">
    <property type="entry name" value="NUCDPKINASE"/>
</dbReference>
<dbReference type="GO" id="GO:0004550">
    <property type="term" value="F:nucleoside diphosphate kinase activity"/>
    <property type="evidence" value="ECO:0007669"/>
    <property type="project" value="UniProtKB-EC"/>
</dbReference>
<dbReference type="EC" id="2.7.4.6" evidence="3 14"/>
<evidence type="ECO:0000256" key="5">
    <source>
        <dbReference type="ARBA" id="ARBA00022679"/>
    </source>
</evidence>
<comment type="cofactor">
    <cofactor evidence="1">
        <name>Mg(2+)</name>
        <dbReference type="ChEBI" id="CHEBI:18420"/>
    </cofactor>
</comment>
<dbReference type="GO" id="GO:0006183">
    <property type="term" value="P:GTP biosynthetic process"/>
    <property type="evidence" value="ECO:0007669"/>
    <property type="project" value="InterPro"/>
</dbReference>
<keyword evidence="7 14" id="KW-0547">Nucleotide-binding</keyword>
<dbReference type="PANTHER" id="PTHR11349">
    <property type="entry name" value="NUCLEOSIDE DIPHOSPHATE KINASE"/>
    <property type="match status" value="1"/>
</dbReference>
<evidence type="ECO:0000256" key="7">
    <source>
        <dbReference type="ARBA" id="ARBA00022741"/>
    </source>
</evidence>
<dbReference type="PROSITE" id="PS00469">
    <property type="entry name" value="NDPK"/>
    <property type="match status" value="1"/>
</dbReference>
<keyword evidence="10" id="KW-0460">Magnesium</keyword>
<evidence type="ECO:0000256" key="8">
    <source>
        <dbReference type="ARBA" id="ARBA00022777"/>
    </source>
</evidence>
<dbReference type="Pfam" id="PF00334">
    <property type="entry name" value="NDK"/>
    <property type="match status" value="1"/>
</dbReference>
<dbReference type="GO" id="GO:0005524">
    <property type="term" value="F:ATP binding"/>
    <property type="evidence" value="ECO:0007669"/>
    <property type="project" value="UniProtKB-KW"/>
</dbReference>
<proteinExistence type="inferred from homology"/>
<comment type="caution">
    <text evidence="16">The sequence shown here is derived from an EMBL/GenBank/DDBJ whole genome shotgun (WGS) entry which is preliminary data.</text>
</comment>
<dbReference type="InterPro" id="IPR023005">
    <property type="entry name" value="Nucleoside_diP_kinase_AS"/>
</dbReference>
<dbReference type="Proteomes" id="UP000230852">
    <property type="component" value="Unassembled WGS sequence"/>
</dbReference>
<evidence type="ECO:0000256" key="2">
    <source>
        <dbReference type="ARBA" id="ARBA00008142"/>
    </source>
</evidence>
<dbReference type="PROSITE" id="PS51374">
    <property type="entry name" value="NDPK_LIKE"/>
    <property type="match status" value="1"/>
</dbReference>
<feature type="binding site" evidence="12">
    <location>
        <position position="15"/>
    </location>
    <ligand>
        <name>ATP</name>
        <dbReference type="ChEBI" id="CHEBI:30616"/>
    </ligand>
</feature>
<dbReference type="GO" id="GO:0006241">
    <property type="term" value="P:CTP biosynthetic process"/>
    <property type="evidence" value="ECO:0007669"/>
    <property type="project" value="InterPro"/>
</dbReference>
<dbReference type="AlphaFoldDB" id="A0A2H0TXK0"/>
<sequence length="161" mass="18332">MEFTGVREKTLVIIKPDAIQRGLFGQITSRFEQKGLKLVGVKMTYLKQEILREHYVHIADKPFYPAVEKFMMSSPAIVQCWEGLDVVNTVRLITGITKAREAEAGSIRGDYAMSVACNVIHASDSIENAEKEVARFFAEGDIHDYDKTDYQHVYAEEERNK</sequence>
<evidence type="ECO:0000256" key="1">
    <source>
        <dbReference type="ARBA" id="ARBA00001946"/>
    </source>
</evidence>
<dbReference type="InterPro" id="IPR034907">
    <property type="entry name" value="NDK-like_dom"/>
</dbReference>
<evidence type="ECO:0000256" key="10">
    <source>
        <dbReference type="ARBA" id="ARBA00022842"/>
    </source>
</evidence>
<evidence type="ECO:0000313" key="16">
    <source>
        <dbReference type="EMBL" id="PIR77947.1"/>
    </source>
</evidence>
<evidence type="ECO:0000256" key="11">
    <source>
        <dbReference type="ARBA" id="ARBA00023080"/>
    </source>
</evidence>
<keyword evidence="11" id="KW-0546">Nucleotide metabolism</keyword>
<dbReference type="SUPFAM" id="SSF54919">
    <property type="entry name" value="Nucleoside diphosphate kinase, NDK"/>
    <property type="match status" value="1"/>
</dbReference>
<evidence type="ECO:0000256" key="12">
    <source>
        <dbReference type="PROSITE-ProRule" id="PRU00706"/>
    </source>
</evidence>
<evidence type="ECO:0000259" key="15">
    <source>
        <dbReference type="SMART" id="SM00562"/>
    </source>
</evidence>
<reference evidence="17" key="1">
    <citation type="submission" date="2017-09" db="EMBL/GenBank/DDBJ databases">
        <title>Depth-based differentiation of microbial function through sediment-hosted aquifers and enrichment of novel symbionts in the deep terrestrial subsurface.</title>
        <authorList>
            <person name="Probst A.J."/>
            <person name="Ladd B."/>
            <person name="Jarett J.K."/>
            <person name="Geller-Mcgrath D.E."/>
            <person name="Sieber C.M.K."/>
            <person name="Emerson J.B."/>
            <person name="Anantharaman K."/>
            <person name="Thomas B.C."/>
            <person name="Malmstrom R."/>
            <person name="Stieglmeier M."/>
            <person name="Klingl A."/>
            <person name="Woyke T."/>
            <person name="Ryan C.M."/>
            <person name="Banfield J.F."/>
        </authorList>
    </citation>
    <scope>NUCLEOTIDE SEQUENCE [LARGE SCALE GENOMIC DNA]</scope>
</reference>
<dbReference type="EMBL" id="PFBU01000081">
    <property type="protein sequence ID" value="PIR77947.1"/>
    <property type="molecule type" value="Genomic_DNA"/>
</dbReference>
<keyword evidence="5 14" id="KW-0808">Transferase</keyword>
<feature type="binding site" evidence="12">
    <location>
        <position position="91"/>
    </location>
    <ligand>
        <name>ATP</name>
        <dbReference type="ChEBI" id="CHEBI:30616"/>
    </ligand>
</feature>
<evidence type="ECO:0000256" key="9">
    <source>
        <dbReference type="ARBA" id="ARBA00022840"/>
    </source>
</evidence>
<dbReference type="GO" id="GO:0006228">
    <property type="term" value="P:UTP biosynthetic process"/>
    <property type="evidence" value="ECO:0007669"/>
    <property type="project" value="InterPro"/>
</dbReference>
<gene>
    <name evidence="16" type="ORF">COU28_04265</name>
</gene>
<dbReference type="Gene3D" id="3.30.70.141">
    <property type="entry name" value="Nucleoside diphosphate kinase-like domain"/>
    <property type="match status" value="1"/>
</dbReference>
<dbReference type="FunFam" id="3.30.70.141:FF:000003">
    <property type="entry name" value="Nucleoside diphosphate kinase"/>
    <property type="match status" value="1"/>
</dbReference>
<feature type="active site" description="Pros-phosphohistidine intermediate" evidence="12">
    <location>
        <position position="121"/>
    </location>
</feature>
<evidence type="ECO:0000256" key="13">
    <source>
        <dbReference type="RuleBase" id="RU004011"/>
    </source>
</evidence>
<evidence type="ECO:0000313" key="17">
    <source>
        <dbReference type="Proteomes" id="UP000230852"/>
    </source>
</evidence>
<dbReference type="InterPro" id="IPR036850">
    <property type="entry name" value="NDK-like_dom_sf"/>
</dbReference>
<name>A0A2H0TXK0_9BACT</name>
<dbReference type="NCBIfam" id="NF001908">
    <property type="entry name" value="PRK00668.1"/>
    <property type="match status" value="1"/>
</dbReference>
<evidence type="ECO:0000256" key="14">
    <source>
        <dbReference type="RuleBase" id="RU004013"/>
    </source>
</evidence>
<keyword evidence="9 14" id="KW-0067">ATP-binding</keyword>
<dbReference type="SMART" id="SM00562">
    <property type="entry name" value="NDK"/>
    <property type="match status" value="1"/>
</dbReference>
<evidence type="ECO:0000256" key="3">
    <source>
        <dbReference type="ARBA" id="ARBA00012966"/>
    </source>
</evidence>
<accession>A0A2H0TXK0</accession>
<comment type="similarity">
    <text evidence="2 12 13">Belongs to the NDK family.</text>
</comment>
<feature type="binding site" evidence="12">
    <location>
        <position position="97"/>
    </location>
    <ligand>
        <name>ATP</name>
        <dbReference type="ChEBI" id="CHEBI:30616"/>
    </ligand>
</feature>
<organism evidence="16 17">
    <name type="scientific">Candidatus Magasanikbacteria bacterium CG10_big_fil_rev_8_21_14_0_10_36_16</name>
    <dbReference type="NCBI Taxonomy" id="1974645"/>
    <lineage>
        <taxon>Bacteria</taxon>
        <taxon>Candidatus Magasanikiibacteriota</taxon>
    </lineage>
</organism>
<dbReference type="GO" id="GO:0046872">
    <property type="term" value="F:metal ion binding"/>
    <property type="evidence" value="ECO:0007669"/>
    <property type="project" value="UniProtKB-KW"/>
</dbReference>
<dbReference type="CDD" id="cd04413">
    <property type="entry name" value="NDPk_I"/>
    <property type="match status" value="1"/>
</dbReference>
<protein>
    <recommendedName>
        <fullName evidence="4 14">Nucleoside diphosphate kinase</fullName>
        <ecNumber evidence="3 14">2.7.4.6</ecNumber>
    </recommendedName>
</protein>
<feature type="binding site" evidence="12">
    <location>
        <position position="118"/>
    </location>
    <ligand>
        <name>ATP</name>
        <dbReference type="ChEBI" id="CHEBI:30616"/>
    </ligand>
</feature>
<feature type="binding site" evidence="12">
    <location>
        <position position="63"/>
    </location>
    <ligand>
        <name>ATP</name>
        <dbReference type="ChEBI" id="CHEBI:30616"/>
    </ligand>
</feature>
<dbReference type="InterPro" id="IPR001564">
    <property type="entry name" value="Nucleoside_diP_kinase"/>
</dbReference>
<keyword evidence="8 14" id="KW-0418">Kinase</keyword>
<feature type="binding site" evidence="12">
    <location>
        <position position="108"/>
    </location>
    <ligand>
        <name>ATP</name>
        <dbReference type="ChEBI" id="CHEBI:30616"/>
    </ligand>
</feature>
<comment type="catalytic activity">
    <reaction evidence="14">
        <text>a 2'-deoxyribonucleoside 5'-diphosphate + ATP = a 2'-deoxyribonucleoside 5'-triphosphate + ADP</text>
        <dbReference type="Rhea" id="RHEA:44640"/>
        <dbReference type="ChEBI" id="CHEBI:30616"/>
        <dbReference type="ChEBI" id="CHEBI:61560"/>
        <dbReference type="ChEBI" id="CHEBI:73316"/>
        <dbReference type="ChEBI" id="CHEBI:456216"/>
        <dbReference type="EC" id="2.7.4.6"/>
    </reaction>
</comment>
<evidence type="ECO:0000256" key="4">
    <source>
        <dbReference type="ARBA" id="ARBA00017632"/>
    </source>
</evidence>